<dbReference type="OrthoDB" id="5917859at2759"/>
<dbReference type="EMBL" id="JYDO01000203">
    <property type="protein sequence ID" value="KRZ67256.1"/>
    <property type="molecule type" value="Genomic_DNA"/>
</dbReference>
<dbReference type="InterPro" id="IPR013783">
    <property type="entry name" value="Ig-like_fold"/>
</dbReference>
<evidence type="ECO:0000256" key="2">
    <source>
        <dbReference type="SAM" id="Coils"/>
    </source>
</evidence>
<evidence type="ECO:0000256" key="1">
    <source>
        <dbReference type="ARBA" id="ARBA00025180"/>
    </source>
</evidence>
<sequence length="476" mass="55771">LRLYQMLMIIFFIIEMRNIRMRRLNNELRCCDKQSTAVAYFEAGLLSLLVSFSAWGFTRLTVKFSEIEESIQGKVISDFISVMRRLNNELRCCDKQSTAVAYFEAGLLSLLVSFSAWGFTRLTVKFSEIEESIQGKVISDFISVASTVEIEANLRSALLDSNTDNQMITAEQKENRSQSNNNAHTNNVEELEAKVSINPQNSQMKQDVQKKYEELSAELYKAYLELQKVRSELAHSKSMQNNEDDHQAENRQTENMDNMVREIDALKASLDRETSRADWYHGEVEYFRRRVQELENEIHRRSSEHAHNDSASRECERLQAQLHDMTNKAKWYEGEKEYFKREMENYSSRCAELDKYNCTIKHIINEALIVRKDPYYDRQKWNLAQVSSNENKQFRHVIFKYACATAHQVYLTASFYNWECAILMNKQDDGIWSIGIDVPLGRHEFRFLQLQNCDCSSHHPTCYNDYGSMNNWIMVE</sequence>
<dbReference type="Proteomes" id="UP000054843">
    <property type="component" value="Unassembled WGS sequence"/>
</dbReference>
<dbReference type="InterPro" id="IPR014756">
    <property type="entry name" value="Ig_E-set"/>
</dbReference>
<dbReference type="InterPro" id="IPR032640">
    <property type="entry name" value="AMPK1_CBM"/>
</dbReference>
<organism evidence="4 5">
    <name type="scientific">Trichinella papuae</name>
    <dbReference type="NCBI Taxonomy" id="268474"/>
    <lineage>
        <taxon>Eukaryota</taxon>
        <taxon>Metazoa</taxon>
        <taxon>Ecdysozoa</taxon>
        <taxon>Nematoda</taxon>
        <taxon>Enoplea</taxon>
        <taxon>Dorylaimia</taxon>
        <taxon>Trichinellida</taxon>
        <taxon>Trichinellidae</taxon>
        <taxon>Trichinella</taxon>
    </lineage>
</organism>
<comment type="caution">
    <text evidence="4">The sequence shown here is derived from an EMBL/GenBank/DDBJ whole genome shotgun (WGS) entry which is preliminary data.</text>
</comment>
<feature type="coiled-coil region" evidence="2">
    <location>
        <begin position="174"/>
        <end position="276"/>
    </location>
</feature>
<protein>
    <recommendedName>
        <fullName evidence="3">AMP-activated protein kinase glycogen-binding domain-containing protein</fullName>
    </recommendedName>
</protein>
<dbReference type="SUPFAM" id="SSF81296">
    <property type="entry name" value="E set domains"/>
    <property type="match status" value="1"/>
</dbReference>
<evidence type="ECO:0000259" key="3">
    <source>
        <dbReference type="Pfam" id="PF16561"/>
    </source>
</evidence>
<proteinExistence type="predicted"/>
<feature type="coiled-coil region" evidence="2">
    <location>
        <begin position="308"/>
        <end position="335"/>
    </location>
</feature>
<dbReference type="CDD" id="cd02859">
    <property type="entry name" value="E_set_AMPKbeta_like_N"/>
    <property type="match status" value="1"/>
</dbReference>
<keyword evidence="2" id="KW-0175">Coiled coil</keyword>
<dbReference type="STRING" id="268474.A0A0V1M6A0"/>
<dbReference type="Gene3D" id="2.60.40.10">
    <property type="entry name" value="Immunoglobulins"/>
    <property type="match status" value="1"/>
</dbReference>
<gene>
    <name evidence="4" type="ORF">T10_8511</name>
</gene>
<evidence type="ECO:0000313" key="4">
    <source>
        <dbReference type="EMBL" id="KRZ67256.1"/>
    </source>
</evidence>
<comment type="function">
    <text evidence="1">Non-catalytic subunit of AMP-activated protein kinase (AMPK), an energy sensor protein kinase that plays a key role in regulating cellular energy metabolism. In response to reduction of intracellular ATP levels, AMPK activates energy-producing pathways and inhibits energy-consuming processes: inhibits protein, carbohydrate and lipid biosynthesis, as well as cell growth and proliferation. AMPK acts via direct phosphorylation of metabolic enzymes, and by longer-term effects via phosphorylation of transcription regulators. Also acts as a regulator of cellular polarity by remodeling the actin cytoskeleton; probably by indirectly activating myosin. Beta non-catalytic subunit acts as a scaffold on which the AMPK complex assembles, via its C-terminus that bridges alpha (PRKAA1 or PRKAA2) and gamma subunits (PRKAG1, PRKAG2 or PRKAG3).</text>
</comment>
<reference evidence="4 5" key="1">
    <citation type="submission" date="2015-01" db="EMBL/GenBank/DDBJ databases">
        <title>Evolution of Trichinella species and genotypes.</title>
        <authorList>
            <person name="Korhonen P.K."/>
            <person name="Edoardo P."/>
            <person name="Giuseppe L.R."/>
            <person name="Gasser R.B."/>
        </authorList>
    </citation>
    <scope>NUCLEOTIDE SEQUENCE [LARGE SCALE GENOMIC DNA]</scope>
    <source>
        <strain evidence="4">ISS1980</strain>
    </source>
</reference>
<evidence type="ECO:0000313" key="5">
    <source>
        <dbReference type="Proteomes" id="UP000054843"/>
    </source>
</evidence>
<dbReference type="AlphaFoldDB" id="A0A0V1M6A0"/>
<feature type="non-terminal residue" evidence="4">
    <location>
        <position position="1"/>
    </location>
</feature>
<name>A0A0V1M6A0_9BILA</name>
<accession>A0A0V1M6A0</accession>
<keyword evidence="5" id="KW-1185">Reference proteome</keyword>
<feature type="domain" description="AMP-activated protein kinase glycogen-binding" evidence="3">
    <location>
        <begin position="405"/>
        <end position="476"/>
    </location>
</feature>
<dbReference type="Pfam" id="PF16561">
    <property type="entry name" value="AMPK1_CBM"/>
    <property type="match status" value="1"/>
</dbReference>